<dbReference type="EMBL" id="JABSTR010000006">
    <property type="protein sequence ID" value="KAH9372629.1"/>
    <property type="molecule type" value="Genomic_DNA"/>
</dbReference>
<dbReference type="OrthoDB" id="6507725at2759"/>
<evidence type="ECO:0000313" key="2">
    <source>
        <dbReference type="Proteomes" id="UP000821853"/>
    </source>
</evidence>
<dbReference type="Proteomes" id="UP000821853">
    <property type="component" value="Chromosome 4"/>
</dbReference>
<name>A0A9J6GB46_HAELO</name>
<keyword evidence="2" id="KW-1185">Reference proteome</keyword>
<proteinExistence type="predicted"/>
<dbReference type="AlphaFoldDB" id="A0A9J6GB46"/>
<dbReference type="VEuPathDB" id="VectorBase:HLOH_064602"/>
<protein>
    <submittedName>
        <fullName evidence="1">Uncharacterized protein</fullName>
    </submittedName>
</protein>
<sequence>MYQALRQKLAKEDLTVTINSDGNPAFQSSKYSIWPVQLTLNELPPRLRHKNILLSTLCYG</sequence>
<accession>A0A9J6GB46</accession>
<comment type="caution">
    <text evidence="1">The sequence shown here is derived from an EMBL/GenBank/DDBJ whole genome shotgun (WGS) entry which is preliminary data.</text>
</comment>
<reference evidence="1 2" key="1">
    <citation type="journal article" date="2020" name="Cell">
        <title>Large-Scale Comparative Analyses of Tick Genomes Elucidate Their Genetic Diversity and Vector Capacities.</title>
        <authorList>
            <consortium name="Tick Genome and Microbiome Consortium (TIGMIC)"/>
            <person name="Jia N."/>
            <person name="Wang J."/>
            <person name="Shi W."/>
            <person name="Du L."/>
            <person name="Sun Y."/>
            <person name="Zhan W."/>
            <person name="Jiang J.F."/>
            <person name="Wang Q."/>
            <person name="Zhang B."/>
            <person name="Ji P."/>
            <person name="Bell-Sakyi L."/>
            <person name="Cui X.M."/>
            <person name="Yuan T.T."/>
            <person name="Jiang B.G."/>
            <person name="Yang W.F."/>
            <person name="Lam T.T."/>
            <person name="Chang Q.C."/>
            <person name="Ding S.J."/>
            <person name="Wang X.J."/>
            <person name="Zhu J.G."/>
            <person name="Ruan X.D."/>
            <person name="Zhao L."/>
            <person name="Wei J.T."/>
            <person name="Ye R.Z."/>
            <person name="Que T.C."/>
            <person name="Du C.H."/>
            <person name="Zhou Y.H."/>
            <person name="Cheng J.X."/>
            <person name="Dai P.F."/>
            <person name="Guo W.B."/>
            <person name="Han X.H."/>
            <person name="Huang E.J."/>
            <person name="Li L.F."/>
            <person name="Wei W."/>
            <person name="Gao Y.C."/>
            <person name="Liu J.Z."/>
            <person name="Shao H.Z."/>
            <person name="Wang X."/>
            <person name="Wang C.C."/>
            <person name="Yang T.C."/>
            <person name="Huo Q.B."/>
            <person name="Li W."/>
            <person name="Chen H.Y."/>
            <person name="Chen S.E."/>
            <person name="Zhou L.G."/>
            <person name="Ni X.B."/>
            <person name="Tian J.H."/>
            <person name="Sheng Y."/>
            <person name="Liu T."/>
            <person name="Pan Y.S."/>
            <person name="Xia L.Y."/>
            <person name="Li J."/>
            <person name="Zhao F."/>
            <person name="Cao W.C."/>
        </authorList>
    </citation>
    <scope>NUCLEOTIDE SEQUENCE [LARGE SCALE GENOMIC DNA]</scope>
    <source>
        <strain evidence="1">HaeL-2018</strain>
    </source>
</reference>
<gene>
    <name evidence="1" type="ORF">HPB48_018474</name>
</gene>
<evidence type="ECO:0000313" key="1">
    <source>
        <dbReference type="EMBL" id="KAH9372629.1"/>
    </source>
</evidence>
<organism evidence="1 2">
    <name type="scientific">Haemaphysalis longicornis</name>
    <name type="common">Bush tick</name>
    <dbReference type="NCBI Taxonomy" id="44386"/>
    <lineage>
        <taxon>Eukaryota</taxon>
        <taxon>Metazoa</taxon>
        <taxon>Ecdysozoa</taxon>
        <taxon>Arthropoda</taxon>
        <taxon>Chelicerata</taxon>
        <taxon>Arachnida</taxon>
        <taxon>Acari</taxon>
        <taxon>Parasitiformes</taxon>
        <taxon>Ixodida</taxon>
        <taxon>Ixodoidea</taxon>
        <taxon>Ixodidae</taxon>
        <taxon>Haemaphysalinae</taxon>
        <taxon>Haemaphysalis</taxon>
    </lineage>
</organism>